<dbReference type="SUPFAM" id="SSF103506">
    <property type="entry name" value="Mitochondrial carrier"/>
    <property type="match status" value="1"/>
</dbReference>
<reference evidence="9" key="1">
    <citation type="submission" date="2010-06" db="EMBL/GenBank/DDBJ databases">
        <authorList>
            <person name="Jiang H."/>
            <person name="Abraham K."/>
            <person name="Ali S."/>
            <person name="Alsbrooks S.L."/>
            <person name="Anim B.N."/>
            <person name="Anosike U.S."/>
            <person name="Attaway T."/>
            <person name="Bandaranaike D.P."/>
            <person name="Battles P.K."/>
            <person name="Bell S.N."/>
            <person name="Bell A.V."/>
            <person name="Beltran B."/>
            <person name="Bickham C."/>
            <person name="Bustamante Y."/>
            <person name="Caleb T."/>
            <person name="Canada A."/>
            <person name="Cardenas V."/>
            <person name="Carter K."/>
            <person name="Chacko J."/>
            <person name="Chandrabose M.N."/>
            <person name="Chavez D."/>
            <person name="Chavez A."/>
            <person name="Chen L."/>
            <person name="Chu H.-S."/>
            <person name="Claassen K.J."/>
            <person name="Cockrell R."/>
            <person name="Collins M."/>
            <person name="Cooper J.A."/>
            <person name="Cree A."/>
            <person name="Curry S.M."/>
            <person name="Da Y."/>
            <person name="Dao M.D."/>
            <person name="Das B."/>
            <person name="Davila M.-L."/>
            <person name="Davy-Carroll L."/>
            <person name="Denson S."/>
            <person name="Dinh H."/>
            <person name="Ebong V.E."/>
            <person name="Edwards J.R."/>
            <person name="Egan A."/>
            <person name="El-Daye J."/>
            <person name="Escobedo L."/>
            <person name="Fernandez S."/>
            <person name="Fernando P.R."/>
            <person name="Flagg N."/>
            <person name="Forbes L.D."/>
            <person name="Fowler R.G."/>
            <person name="Fu Q."/>
            <person name="Gabisi R.A."/>
            <person name="Ganer J."/>
            <person name="Garbino Pronczuk A."/>
            <person name="Garcia R.M."/>
            <person name="Garner T."/>
            <person name="Garrett T.E."/>
            <person name="Gonzalez D.A."/>
            <person name="Hamid H."/>
            <person name="Hawkins E.S."/>
            <person name="Hirani K."/>
            <person name="Hogues M.E."/>
            <person name="Hollins B."/>
            <person name="Hsiao C.-H."/>
            <person name="Jabil R."/>
            <person name="James M.L."/>
            <person name="Jhangiani S.N."/>
            <person name="Johnson B."/>
            <person name="Johnson Q."/>
            <person name="Joshi V."/>
            <person name="Kalu J.B."/>
            <person name="Kam C."/>
            <person name="Kashfia A."/>
            <person name="Keebler J."/>
            <person name="Kisamo H."/>
            <person name="Kovar C.L."/>
            <person name="Lago L.A."/>
            <person name="Lai C.-Y."/>
            <person name="Laidlaw J."/>
            <person name="Lara F."/>
            <person name="Le T.-K."/>
            <person name="Lee S.L."/>
            <person name="Legall F.H."/>
            <person name="Lemon S.J."/>
            <person name="Lewis L.R."/>
            <person name="Li B."/>
            <person name="Liu Y."/>
            <person name="Liu Y.-S."/>
            <person name="Lopez J."/>
            <person name="Lozado R.J."/>
            <person name="Lu J."/>
            <person name="Madu R.C."/>
            <person name="Maheshwari M."/>
            <person name="Maheshwari R."/>
            <person name="Malloy K."/>
            <person name="Martinez E."/>
            <person name="Mathew T."/>
            <person name="Mercado I.C."/>
            <person name="Mercado C."/>
            <person name="Meyer B."/>
            <person name="Montgomery K."/>
            <person name="Morgan M.B."/>
            <person name="Munidasa M."/>
            <person name="Nazareth L.V."/>
            <person name="Nelson J."/>
            <person name="Ng B.M."/>
            <person name="Nguyen N.B."/>
            <person name="Nguyen P.Q."/>
            <person name="Nguyen T."/>
            <person name="Obregon M."/>
            <person name="Okwuonu G.O."/>
            <person name="Onwere C.G."/>
            <person name="Orozco G."/>
            <person name="Parra A."/>
            <person name="Patel S."/>
            <person name="Patil S."/>
            <person name="Perez A."/>
            <person name="Perez Y."/>
            <person name="Pham C."/>
            <person name="Primus E.L."/>
            <person name="Pu L.-L."/>
            <person name="Puazo M."/>
            <person name="Qin X."/>
            <person name="Quiroz J.B."/>
            <person name="Reese J."/>
            <person name="Richards S."/>
            <person name="Rives C.M."/>
            <person name="Robberts R."/>
            <person name="Ruiz S.J."/>
            <person name="Ruiz M.J."/>
            <person name="Santibanez J."/>
            <person name="Schneider B.W."/>
            <person name="Sisson I."/>
            <person name="Smith M."/>
            <person name="Sodergren E."/>
            <person name="Song X.-Z."/>
            <person name="Song B.B."/>
            <person name="Summersgill H."/>
            <person name="Thelus R."/>
            <person name="Thornton R.D."/>
            <person name="Trejos Z.Y."/>
            <person name="Usmani K."/>
            <person name="Vattathil S."/>
            <person name="Villasana D."/>
            <person name="Walker D.L."/>
            <person name="Wang S."/>
            <person name="Wang K."/>
            <person name="White C.S."/>
            <person name="Williams A.C."/>
            <person name="Williamson J."/>
            <person name="Wilson K."/>
            <person name="Woghiren I.O."/>
            <person name="Woodworth J.R."/>
            <person name="Worley K.C."/>
            <person name="Wright R.A."/>
            <person name="Wu W."/>
            <person name="Young L."/>
            <person name="Zhang L."/>
            <person name="Zhang J."/>
            <person name="Zhu Y."/>
            <person name="Muzny D.M."/>
            <person name="Weinstock G."/>
            <person name="Gibbs R.A."/>
        </authorList>
    </citation>
    <scope>NUCLEOTIDE SEQUENCE [LARGE SCALE GENOMIC DNA]</scope>
    <source>
        <strain evidence="9">LSR1</strain>
    </source>
</reference>
<feature type="repeat" description="Solcar" evidence="6">
    <location>
        <begin position="175"/>
        <end position="270"/>
    </location>
</feature>
<dbReference type="EnsemblMetazoa" id="XM_003247638.4">
    <property type="protein sequence ID" value="XP_003247686.3"/>
    <property type="gene ID" value="LOC100159495"/>
</dbReference>
<dbReference type="AlphaFoldDB" id="A0A8R2D6B7"/>
<protein>
    <recommendedName>
        <fullName evidence="10">Mitochondrial thiamine pyrophosphate carrier</fullName>
    </recommendedName>
</protein>
<comment type="subcellular location">
    <subcellularLocation>
        <location evidence="1">Membrane</location>
        <topology evidence="1">Multi-pass membrane protein</topology>
    </subcellularLocation>
</comment>
<dbReference type="InterPro" id="IPR018108">
    <property type="entry name" value="MCP_transmembrane"/>
</dbReference>
<evidence type="ECO:0000256" key="1">
    <source>
        <dbReference type="ARBA" id="ARBA00004141"/>
    </source>
</evidence>
<sequence length="278" mass="31178">MTLDISNAEKKTTWLLHSTAGACSGAFTRLVCQPFDVLKIRFQLQVEPLSRNSNNSKYKSIYQSINLIYKEEGFKALWKGLLPGQFLSTTYGLTQFLVFQKTLAFLSITEKELNQTSSVHFLCGVSSAAAATLVSYPFDVVRTRLVAQKSNQIYANMRSVAISMYKTEAIHDNHMNSVKQFSSGFMAGVAAKTIVYPLDVTKKRIQLQDFIHSRDGFGKKFMCNGLLDCIYVTLREESISGLFKGLSPSLIKAGFTTALHLTLYEQTFKLLQPLVNNY</sequence>
<feature type="repeat" description="Solcar" evidence="6">
    <location>
        <begin position="12"/>
        <end position="105"/>
    </location>
</feature>
<evidence type="ECO:0000313" key="8">
    <source>
        <dbReference type="EnsemblMetazoa" id="XP_016663667.1"/>
    </source>
</evidence>
<evidence type="ECO:0000256" key="4">
    <source>
        <dbReference type="ARBA" id="ARBA00022737"/>
    </source>
</evidence>
<dbReference type="EnsemblMetazoa" id="XM_016808178.2">
    <property type="protein sequence ID" value="XP_016663667.1"/>
    <property type="gene ID" value="LOC100159495"/>
</dbReference>
<dbReference type="Gene3D" id="1.50.40.10">
    <property type="entry name" value="Mitochondrial carrier domain"/>
    <property type="match status" value="2"/>
</dbReference>
<evidence type="ECO:0000256" key="5">
    <source>
        <dbReference type="ARBA" id="ARBA00023136"/>
    </source>
</evidence>
<organism evidence="8 9">
    <name type="scientific">Acyrthosiphon pisum</name>
    <name type="common">Pea aphid</name>
    <dbReference type="NCBI Taxonomy" id="7029"/>
    <lineage>
        <taxon>Eukaryota</taxon>
        <taxon>Metazoa</taxon>
        <taxon>Ecdysozoa</taxon>
        <taxon>Arthropoda</taxon>
        <taxon>Hexapoda</taxon>
        <taxon>Insecta</taxon>
        <taxon>Pterygota</taxon>
        <taxon>Neoptera</taxon>
        <taxon>Paraneoptera</taxon>
        <taxon>Hemiptera</taxon>
        <taxon>Sternorrhyncha</taxon>
        <taxon>Aphidomorpha</taxon>
        <taxon>Aphidoidea</taxon>
        <taxon>Aphididae</taxon>
        <taxon>Macrosiphini</taxon>
        <taxon>Acyrthosiphon</taxon>
    </lineage>
</organism>
<evidence type="ECO:0008006" key="10">
    <source>
        <dbReference type="Google" id="ProtNLM"/>
    </source>
</evidence>
<keyword evidence="5 6" id="KW-0472">Membrane</keyword>
<dbReference type="Proteomes" id="UP000007819">
    <property type="component" value="Chromosome X"/>
</dbReference>
<dbReference type="PROSITE" id="PS50920">
    <property type="entry name" value="SOLCAR"/>
    <property type="match status" value="2"/>
</dbReference>
<keyword evidence="4" id="KW-0677">Repeat</keyword>
<gene>
    <name evidence="8" type="primary">100159495</name>
</gene>
<dbReference type="OrthoDB" id="18574at2759"/>
<keyword evidence="9" id="KW-1185">Reference proteome</keyword>
<evidence type="ECO:0000256" key="6">
    <source>
        <dbReference type="PROSITE-ProRule" id="PRU00282"/>
    </source>
</evidence>
<evidence type="ECO:0000256" key="3">
    <source>
        <dbReference type="ARBA" id="ARBA00022692"/>
    </source>
</evidence>
<keyword evidence="3 6" id="KW-0812">Transmembrane</keyword>
<evidence type="ECO:0000256" key="2">
    <source>
        <dbReference type="ARBA" id="ARBA00006375"/>
    </source>
</evidence>
<name>A0A8R2D6B7_ACYPI</name>
<proteinExistence type="inferred from homology"/>
<keyword evidence="7" id="KW-0813">Transport</keyword>
<dbReference type="Pfam" id="PF00153">
    <property type="entry name" value="Mito_carr"/>
    <property type="match status" value="3"/>
</dbReference>
<evidence type="ECO:0000313" key="9">
    <source>
        <dbReference type="Proteomes" id="UP000007819"/>
    </source>
</evidence>
<dbReference type="InterPro" id="IPR023395">
    <property type="entry name" value="MCP_dom_sf"/>
</dbReference>
<comment type="similarity">
    <text evidence="2 7">Belongs to the mitochondrial carrier (TC 2.A.29) family.</text>
</comment>
<dbReference type="GO" id="GO:0016020">
    <property type="term" value="C:membrane"/>
    <property type="evidence" value="ECO:0007669"/>
    <property type="project" value="UniProtKB-SubCell"/>
</dbReference>
<accession>A0A8R2D6B7</accession>
<evidence type="ECO:0000256" key="7">
    <source>
        <dbReference type="RuleBase" id="RU000488"/>
    </source>
</evidence>
<dbReference type="PANTHER" id="PTHR24089">
    <property type="entry name" value="SOLUTE CARRIER FAMILY 25"/>
    <property type="match status" value="1"/>
</dbReference>
<reference evidence="8" key="2">
    <citation type="submission" date="2022-06" db="UniProtKB">
        <authorList>
            <consortium name="EnsemblMetazoa"/>
        </authorList>
    </citation>
    <scope>IDENTIFICATION</scope>
</reference>